<dbReference type="EMBL" id="BSYO01000025">
    <property type="protein sequence ID" value="GMH22933.1"/>
    <property type="molecule type" value="Genomic_DNA"/>
</dbReference>
<accession>A0AAD3XZ39</accession>
<keyword evidence="3" id="KW-1185">Reference proteome</keyword>
<dbReference type="AlphaFoldDB" id="A0AAD3XZ39"/>
<name>A0AAD3XZ39_NEPGR</name>
<protein>
    <recommendedName>
        <fullName evidence="4">Secreted protein</fullName>
    </recommendedName>
</protein>
<gene>
    <name evidence="2" type="ORF">Nepgr_024776</name>
</gene>
<sequence>MGCCCEFHPAVGWCAWFSGFVSSTAAGMAWSSTSVDAETMLNAGCWLHHDSLLKGDAELLKPLLKPSHLHILVLPIGINTLWIQLDAEGLTSVGA</sequence>
<evidence type="ECO:0000313" key="2">
    <source>
        <dbReference type="EMBL" id="GMH22933.1"/>
    </source>
</evidence>
<evidence type="ECO:0000256" key="1">
    <source>
        <dbReference type="SAM" id="SignalP"/>
    </source>
</evidence>
<feature type="signal peptide" evidence="1">
    <location>
        <begin position="1"/>
        <end position="26"/>
    </location>
</feature>
<keyword evidence="1" id="KW-0732">Signal</keyword>
<feature type="chain" id="PRO_5042203232" description="Secreted protein" evidence="1">
    <location>
        <begin position="27"/>
        <end position="95"/>
    </location>
</feature>
<evidence type="ECO:0008006" key="4">
    <source>
        <dbReference type="Google" id="ProtNLM"/>
    </source>
</evidence>
<reference evidence="2" key="1">
    <citation type="submission" date="2023-05" db="EMBL/GenBank/DDBJ databases">
        <title>Nepenthes gracilis genome sequencing.</title>
        <authorList>
            <person name="Fukushima K."/>
        </authorList>
    </citation>
    <scope>NUCLEOTIDE SEQUENCE</scope>
    <source>
        <strain evidence="2">SING2019-196</strain>
    </source>
</reference>
<proteinExistence type="predicted"/>
<organism evidence="2 3">
    <name type="scientific">Nepenthes gracilis</name>
    <name type="common">Slender pitcher plant</name>
    <dbReference type="NCBI Taxonomy" id="150966"/>
    <lineage>
        <taxon>Eukaryota</taxon>
        <taxon>Viridiplantae</taxon>
        <taxon>Streptophyta</taxon>
        <taxon>Embryophyta</taxon>
        <taxon>Tracheophyta</taxon>
        <taxon>Spermatophyta</taxon>
        <taxon>Magnoliopsida</taxon>
        <taxon>eudicotyledons</taxon>
        <taxon>Gunneridae</taxon>
        <taxon>Pentapetalae</taxon>
        <taxon>Caryophyllales</taxon>
        <taxon>Nepenthaceae</taxon>
        <taxon>Nepenthes</taxon>
    </lineage>
</organism>
<comment type="caution">
    <text evidence="2">The sequence shown here is derived from an EMBL/GenBank/DDBJ whole genome shotgun (WGS) entry which is preliminary data.</text>
</comment>
<dbReference type="Proteomes" id="UP001279734">
    <property type="component" value="Unassembled WGS sequence"/>
</dbReference>
<evidence type="ECO:0000313" key="3">
    <source>
        <dbReference type="Proteomes" id="UP001279734"/>
    </source>
</evidence>